<dbReference type="PANTHER" id="PTHR21399:SF0">
    <property type="entry name" value="METHYLOSOME SUBUNIT PICLN"/>
    <property type="match status" value="1"/>
</dbReference>
<evidence type="ECO:0000256" key="2">
    <source>
        <dbReference type="ARBA" id="ARBA00004496"/>
    </source>
</evidence>
<comment type="subcellular location">
    <subcellularLocation>
        <location evidence="2">Cytoplasm</location>
    </subcellularLocation>
    <subcellularLocation>
        <location evidence="1">Nucleus</location>
    </subcellularLocation>
</comment>
<keyword evidence="4" id="KW-0539">Nucleus</keyword>
<protein>
    <submittedName>
        <fullName evidence="5">Uncharacterized protein</fullName>
    </submittedName>
</protein>
<dbReference type="InterPro" id="IPR039924">
    <property type="entry name" value="ICln/Lot5/Saf5"/>
</dbReference>
<accession>A0A9P6X4M9</accession>
<dbReference type="PANTHER" id="PTHR21399">
    <property type="entry name" value="CHLORIDE CONDUCTANCE REGULATORY PROTEIN ICLN"/>
    <property type="match status" value="1"/>
</dbReference>
<proteinExistence type="predicted"/>
<keyword evidence="3" id="KW-0963">Cytoplasm</keyword>
<name>A0A9P6X4M9_RHIOR</name>
<reference evidence="5" key="1">
    <citation type="journal article" date="2020" name="Microb. Genom.">
        <title>Genetic diversity of clinical and environmental Mucorales isolates obtained from an investigation of mucormycosis cases among solid organ transplant recipients.</title>
        <authorList>
            <person name="Nguyen M.H."/>
            <person name="Kaul D."/>
            <person name="Muto C."/>
            <person name="Cheng S.J."/>
            <person name="Richter R.A."/>
            <person name="Bruno V.M."/>
            <person name="Liu G."/>
            <person name="Beyhan S."/>
            <person name="Sundermann A.J."/>
            <person name="Mounaud S."/>
            <person name="Pasculle A.W."/>
            <person name="Nierman W.C."/>
            <person name="Driscoll E."/>
            <person name="Cumbie R."/>
            <person name="Clancy C.J."/>
            <person name="Dupont C.L."/>
        </authorList>
    </citation>
    <scope>NUCLEOTIDE SEQUENCE</scope>
    <source>
        <strain evidence="5">GL11</strain>
    </source>
</reference>
<dbReference type="GO" id="GO:0000387">
    <property type="term" value="P:spliceosomal snRNP assembly"/>
    <property type="evidence" value="ECO:0007669"/>
    <property type="project" value="TreeGrafter"/>
</dbReference>
<evidence type="ECO:0000256" key="3">
    <source>
        <dbReference type="ARBA" id="ARBA00022490"/>
    </source>
</evidence>
<dbReference type="InterPro" id="IPR011993">
    <property type="entry name" value="PH-like_dom_sf"/>
</dbReference>
<dbReference type="GO" id="GO:0005829">
    <property type="term" value="C:cytosol"/>
    <property type="evidence" value="ECO:0007669"/>
    <property type="project" value="TreeGrafter"/>
</dbReference>
<dbReference type="Proteomes" id="UP000716291">
    <property type="component" value="Unassembled WGS sequence"/>
</dbReference>
<organism evidence="5 6">
    <name type="scientific">Rhizopus oryzae</name>
    <name type="common">Mucormycosis agent</name>
    <name type="synonym">Rhizopus arrhizus var. delemar</name>
    <dbReference type="NCBI Taxonomy" id="64495"/>
    <lineage>
        <taxon>Eukaryota</taxon>
        <taxon>Fungi</taxon>
        <taxon>Fungi incertae sedis</taxon>
        <taxon>Mucoromycota</taxon>
        <taxon>Mucoromycotina</taxon>
        <taxon>Mucoromycetes</taxon>
        <taxon>Mucorales</taxon>
        <taxon>Mucorineae</taxon>
        <taxon>Rhizopodaceae</taxon>
        <taxon>Rhizopus</taxon>
    </lineage>
</organism>
<dbReference type="GO" id="GO:0005681">
    <property type="term" value="C:spliceosomal complex"/>
    <property type="evidence" value="ECO:0007669"/>
    <property type="project" value="TreeGrafter"/>
</dbReference>
<dbReference type="EMBL" id="JAANQT010001412">
    <property type="protein sequence ID" value="KAG1305248.1"/>
    <property type="molecule type" value="Genomic_DNA"/>
</dbReference>
<dbReference type="Pfam" id="PF03517">
    <property type="entry name" value="Voldacs"/>
    <property type="match status" value="1"/>
</dbReference>
<evidence type="ECO:0000313" key="5">
    <source>
        <dbReference type="EMBL" id="KAG1305248.1"/>
    </source>
</evidence>
<comment type="caution">
    <text evidence="5">The sequence shown here is derived from an EMBL/GenBank/DDBJ whole genome shotgun (WGS) entry which is preliminary data.</text>
</comment>
<dbReference type="AlphaFoldDB" id="A0A9P6X4M9"/>
<gene>
    <name evidence="5" type="ORF">G6F64_008525</name>
</gene>
<dbReference type="GO" id="GO:0034715">
    <property type="term" value="C:pICln-Sm protein complex"/>
    <property type="evidence" value="ECO:0007669"/>
    <property type="project" value="TreeGrafter"/>
</dbReference>
<evidence type="ECO:0000256" key="4">
    <source>
        <dbReference type="ARBA" id="ARBA00023242"/>
    </source>
</evidence>
<dbReference type="Gene3D" id="2.30.29.30">
    <property type="entry name" value="Pleckstrin-homology domain (PH domain)/Phosphotyrosine-binding domain (PTB)"/>
    <property type="match status" value="1"/>
</dbReference>
<evidence type="ECO:0000313" key="6">
    <source>
        <dbReference type="Proteomes" id="UP000716291"/>
    </source>
</evidence>
<dbReference type="OrthoDB" id="19714at2759"/>
<evidence type="ECO:0000256" key="1">
    <source>
        <dbReference type="ARBA" id="ARBA00004123"/>
    </source>
</evidence>
<sequence>MTITLLSQAPDILNLKTRHVQKETALIISPPFVGHEDPIQGDVLICEDRFYFYSESSQSGIAVDYRDIIIHAISRQEGDPSIFCQLDTGLFFPNQQLPEDDYERQETLTELRFIPCDKSAVEEIYRAMSECAALYPDEDLMTEQDSDHQAYFADLDHELNEEQQAALDRLDSLLEPSDGSHSDDAVDKSL</sequence>
<dbReference type="GO" id="GO:0045292">
    <property type="term" value="P:mRNA cis splicing, via spliceosome"/>
    <property type="evidence" value="ECO:0007669"/>
    <property type="project" value="TreeGrafter"/>
</dbReference>
<keyword evidence="6" id="KW-1185">Reference proteome</keyword>